<keyword evidence="10" id="KW-0695">RNA-directed DNA polymerase</keyword>
<keyword evidence="9" id="KW-0229">DNA integration</keyword>
<proteinExistence type="predicted"/>
<keyword evidence="8" id="KW-0694">RNA-binding</keyword>
<dbReference type="GO" id="GO:0003723">
    <property type="term" value="F:RNA binding"/>
    <property type="evidence" value="ECO:0007669"/>
    <property type="project" value="UniProtKB-KW"/>
</dbReference>
<keyword evidence="6" id="KW-0378">Hydrolase</keyword>
<evidence type="ECO:0000256" key="5">
    <source>
        <dbReference type="ARBA" id="ARBA00022759"/>
    </source>
</evidence>
<evidence type="ECO:0000259" key="15">
    <source>
        <dbReference type="PROSITE" id="PS50994"/>
    </source>
</evidence>
<dbReference type="Proteomes" id="UP000249464">
    <property type="component" value="Unassembled WGS sequence"/>
</dbReference>
<keyword evidence="11" id="KW-0239">DNA-directed DNA polymerase</keyword>
<dbReference type="InterPro" id="IPR036397">
    <property type="entry name" value="RNaseH_sf"/>
</dbReference>
<keyword evidence="2" id="KW-0548">Nucleotidyltransferase</keyword>
<evidence type="ECO:0000256" key="2">
    <source>
        <dbReference type="ARBA" id="ARBA00022695"/>
    </source>
</evidence>
<keyword evidence="1" id="KW-0815">Transposition</keyword>
<comment type="catalytic activity">
    <reaction evidence="14">
        <text>DNA(n) + a 2'-deoxyribonucleoside 5'-triphosphate = DNA(n+1) + diphosphate</text>
        <dbReference type="Rhea" id="RHEA:22508"/>
        <dbReference type="Rhea" id="RHEA-COMP:17339"/>
        <dbReference type="Rhea" id="RHEA-COMP:17340"/>
        <dbReference type="ChEBI" id="CHEBI:33019"/>
        <dbReference type="ChEBI" id="CHEBI:61560"/>
        <dbReference type="ChEBI" id="CHEBI:173112"/>
        <dbReference type="EC" id="2.7.7.7"/>
    </reaction>
</comment>
<dbReference type="GO" id="GO:0003964">
    <property type="term" value="F:RNA-directed DNA polymerase activity"/>
    <property type="evidence" value="ECO:0007669"/>
    <property type="project" value="UniProtKB-KW"/>
</dbReference>
<name>A0A2X0MMV6_9BASI</name>
<keyword evidence="5" id="KW-0255">Endonuclease</keyword>
<dbReference type="GO" id="GO:0016787">
    <property type="term" value="F:hydrolase activity"/>
    <property type="evidence" value="ECO:0007669"/>
    <property type="project" value="UniProtKB-KW"/>
</dbReference>
<dbReference type="PANTHER" id="PTHR42648">
    <property type="entry name" value="TRANSPOSASE, PUTATIVE-RELATED"/>
    <property type="match status" value="1"/>
</dbReference>
<dbReference type="GO" id="GO:0005634">
    <property type="term" value="C:nucleus"/>
    <property type="evidence" value="ECO:0007669"/>
    <property type="project" value="UniProtKB-ARBA"/>
</dbReference>
<dbReference type="Pfam" id="PF00665">
    <property type="entry name" value="rve"/>
    <property type="match status" value="1"/>
</dbReference>
<evidence type="ECO:0000256" key="3">
    <source>
        <dbReference type="ARBA" id="ARBA00022722"/>
    </source>
</evidence>
<evidence type="ECO:0000256" key="4">
    <source>
        <dbReference type="ARBA" id="ARBA00022723"/>
    </source>
</evidence>
<comment type="catalytic activity">
    <reaction evidence="13">
        <text>DNA(n) + a 2'-deoxyribonucleoside 5'-triphosphate = DNA(n+1) + diphosphate</text>
        <dbReference type="Rhea" id="RHEA:22508"/>
        <dbReference type="Rhea" id="RHEA-COMP:17339"/>
        <dbReference type="Rhea" id="RHEA-COMP:17340"/>
        <dbReference type="ChEBI" id="CHEBI:33019"/>
        <dbReference type="ChEBI" id="CHEBI:61560"/>
        <dbReference type="ChEBI" id="CHEBI:173112"/>
        <dbReference type="EC" id="2.7.7.49"/>
    </reaction>
</comment>
<evidence type="ECO:0000256" key="14">
    <source>
        <dbReference type="ARBA" id="ARBA00049244"/>
    </source>
</evidence>
<dbReference type="InterPro" id="IPR001584">
    <property type="entry name" value="Integrase_cat-core"/>
</dbReference>
<evidence type="ECO:0000256" key="1">
    <source>
        <dbReference type="ARBA" id="ARBA00022578"/>
    </source>
</evidence>
<organism evidence="16 17">
    <name type="scientific">Microbotryum silenes-dioicae</name>
    <dbReference type="NCBI Taxonomy" id="796604"/>
    <lineage>
        <taxon>Eukaryota</taxon>
        <taxon>Fungi</taxon>
        <taxon>Dikarya</taxon>
        <taxon>Basidiomycota</taxon>
        <taxon>Pucciniomycotina</taxon>
        <taxon>Microbotryomycetes</taxon>
        <taxon>Microbotryales</taxon>
        <taxon>Microbotryaceae</taxon>
        <taxon>Microbotryum</taxon>
    </lineage>
</organism>
<reference evidence="16 17" key="1">
    <citation type="submission" date="2016-11" db="EMBL/GenBank/DDBJ databases">
        <authorList>
            <person name="Jaros S."/>
            <person name="Januszkiewicz K."/>
            <person name="Wedrychowicz H."/>
        </authorList>
    </citation>
    <scope>NUCLEOTIDE SEQUENCE [LARGE SCALE GENOMIC DNA]</scope>
</reference>
<protein>
    <submittedName>
        <fullName evidence="16">BQ5605_C026g10210 protein</fullName>
    </submittedName>
</protein>
<keyword evidence="7" id="KW-0460">Magnesium</keyword>
<evidence type="ECO:0000256" key="10">
    <source>
        <dbReference type="ARBA" id="ARBA00022918"/>
    </source>
</evidence>
<dbReference type="GO" id="GO:0003887">
    <property type="term" value="F:DNA-directed DNA polymerase activity"/>
    <property type="evidence" value="ECO:0007669"/>
    <property type="project" value="UniProtKB-KW"/>
</dbReference>
<dbReference type="GO" id="GO:0004519">
    <property type="term" value="F:endonuclease activity"/>
    <property type="evidence" value="ECO:0007669"/>
    <property type="project" value="UniProtKB-KW"/>
</dbReference>
<evidence type="ECO:0000313" key="17">
    <source>
        <dbReference type="Proteomes" id="UP000249464"/>
    </source>
</evidence>
<dbReference type="InterPro" id="IPR012337">
    <property type="entry name" value="RNaseH-like_sf"/>
</dbReference>
<dbReference type="PROSITE" id="PS50994">
    <property type="entry name" value="INTEGRASE"/>
    <property type="match status" value="1"/>
</dbReference>
<dbReference type="InterPro" id="IPR039537">
    <property type="entry name" value="Retrotran_Ty1/copia-like"/>
</dbReference>
<evidence type="ECO:0000256" key="7">
    <source>
        <dbReference type="ARBA" id="ARBA00022842"/>
    </source>
</evidence>
<evidence type="ECO:0000256" key="9">
    <source>
        <dbReference type="ARBA" id="ARBA00022908"/>
    </source>
</evidence>
<evidence type="ECO:0000256" key="11">
    <source>
        <dbReference type="ARBA" id="ARBA00022932"/>
    </source>
</evidence>
<keyword evidence="11" id="KW-0808">Transferase</keyword>
<dbReference type="STRING" id="796604.A0A2X0MMV6"/>
<dbReference type="PANTHER" id="PTHR42648:SF11">
    <property type="entry name" value="TRANSPOSON TY4-P GAG-POL POLYPROTEIN"/>
    <property type="match status" value="1"/>
</dbReference>
<evidence type="ECO:0000256" key="6">
    <source>
        <dbReference type="ARBA" id="ARBA00022801"/>
    </source>
</evidence>
<dbReference type="SUPFAM" id="SSF53098">
    <property type="entry name" value="Ribonuclease H-like"/>
    <property type="match status" value="1"/>
</dbReference>
<feature type="domain" description="Integrase catalytic" evidence="15">
    <location>
        <begin position="54"/>
        <end position="186"/>
    </location>
</feature>
<evidence type="ECO:0000256" key="12">
    <source>
        <dbReference type="ARBA" id="ARBA00023172"/>
    </source>
</evidence>
<keyword evidence="17" id="KW-1185">Reference proteome</keyword>
<dbReference type="EMBL" id="FQNC01000088">
    <property type="protein sequence ID" value="SGZ27870.1"/>
    <property type="molecule type" value="Genomic_DNA"/>
</dbReference>
<dbReference type="GO" id="GO:0006310">
    <property type="term" value="P:DNA recombination"/>
    <property type="evidence" value="ECO:0007669"/>
    <property type="project" value="UniProtKB-KW"/>
</dbReference>
<dbReference type="AlphaFoldDB" id="A0A2X0MMV6"/>
<evidence type="ECO:0000256" key="8">
    <source>
        <dbReference type="ARBA" id="ARBA00022884"/>
    </source>
</evidence>
<evidence type="ECO:0000256" key="13">
    <source>
        <dbReference type="ARBA" id="ARBA00048173"/>
    </source>
</evidence>
<dbReference type="GO" id="GO:0015074">
    <property type="term" value="P:DNA integration"/>
    <property type="evidence" value="ECO:0007669"/>
    <property type="project" value="UniProtKB-KW"/>
</dbReference>
<sequence length="291" mass="32851">MLAIAFASLYSWHLFFNHISQLSLLALHRAGAVTGLRLTDTTVVDCESCILTQMTATPHNQQSRGADHVLYRISMDLGFVNYEDFQGRSIYLVIVNQFSNTKFTYPLVSKTAAVVLEAWNSFITYAERLTGQKVKFVRSDNGTEFVNRLLGDEFRRLGITHETTARYTPQHNGKAERANRTLFDSFVQCSSTLRKTPYEPYTGHKPDVSHLRTFGSTAYALVLPRVLRKKLSNHSQKGIFLGYSGEYVNTTISSFLILAISSSNIFTSTKWFLSFDLIKSLSNLRTISTSL</sequence>
<dbReference type="GO" id="GO:0032196">
    <property type="term" value="P:transposition"/>
    <property type="evidence" value="ECO:0007669"/>
    <property type="project" value="UniProtKB-KW"/>
</dbReference>
<gene>
    <name evidence="16" type="primary">BQ5605_C026g10210</name>
    <name evidence="16" type="ORF">BQ5605_C026G10210</name>
</gene>
<accession>A0A2X0MMV6</accession>
<dbReference type="Gene3D" id="3.30.420.10">
    <property type="entry name" value="Ribonuclease H-like superfamily/Ribonuclease H"/>
    <property type="match status" value="1"/>
</dbReference>
<keyword evidence="4" id="KW-0479">Metal-binding</keyword>
<keyword evidence="12" id="KW-0233">DNA recombination</keyword>
<dbReference type="GO" id="GO:0046872">
    <property type="term" value="F:metal ion binding"/>
    <property type="evidence" value="ECO:0007669"/>
    <property type="project" value="UniProtKB-KW"/>
</dbReference>
<evidence type="ECO:0000313" key="16">
    <source>
        <dbReference type="EMBL" id="SGZ27870.1"/>
    </source>
</evidence>
<keyword evidence="3" id="KW-0540">Nuclease</keyword>